<dbReference type="Proteomes" id="UP000246726">
    <property type="component" value="Segment"/>
</dbReference>
<dbReference type="InterPro" id="IPR006528">
    <property type="entry name" value="Phage_head_morphogenesis_dom"/>
</dbReference>
<evidence type="ECO:0000313" key="2">
    <source>
        <dbReference type="EMBL" id="AWN05515.1"/>
    </source>
</evidence>
<accession>A0A2U8UPC1</accession>
<name>A0A2U8UPC1_9CAUD</name>
<dbReference type="GeneID" id="54992397"/>
<proteinExistence type="predicted"/>
<gene>
    <name evidence="2" type="primary">22</name>
    <name evidence="2" type="ORF">SEA_PASCHALIS_22</name>
</gene>
<dbReference type="RefSeq" id="YP_009801869.1">
    <property type="nucleotide sequence ID" value="NC_047976.1"/>
</dbReference>
<protein>
    <submittedName>
        <fullName evidence="2">MuF-like minor capsid protein</fullName>
    </submittedName>
</protein>
<reference evidence="2 3" key="1">
    <citation type="submission" date="2018-04" db="EMBL/GenBank/DDBJ databases">
        <authorList>
            <person name="Paschalis M.I."/>
            <person name="Cheong D.K."/>
            <person name="Petit-Frere T."/>
            <person name="Stoner K.N."/>
            <person name="Veracka M."/>
            <person name="Ewers R.M."/>
            <person name="Maciver D.B."/>
            <person name="Santiago X."/>
            <person name="Nichols C.D."/>
            <person name="Scaff D.S."/>
            <person name="Osorio S.M."/>
            <person name="Mercado F.J."/>
            <person name="Tamondong K.G."/>
            <person name="Lee J."/>
            <person name="Nicholson R.L."/>
            <person name="Antonucci M.K."/>
            <person name="Anger G.K."/>
            <person name="Washington J.M."/>
            <person name="Garlena R.A."/>
            <person name="Russell D.A."/>
            <person name="Pope W.H."/>
            <person name="Jacobs-Sera D."/>
            <person name="Hendrix R.W."/>
            <person name="Hatfull G.F."/>
        </authorList>
    </citation>
    <scope>NUCLEOTIDE SEQUENCE [LARGE SCALE GENOMIC DNA]</scope>
</reference>
<keyword evidence="3" id="KW-1185">Reference proteome</keyword>
<dbReference type="EMBL" id="MH155873">
    <property type="protein sequence ID" value="AWN05515.1"/>
    <property type="molecule type" value="Genomic_DNA"/>
</dbReference>
<organism evidence="2 3">
    <name type="scientific">Microbacterium phage Paschalis</name>
    <dbReference type="NCBI Taxonomy" id="2992928"/>
    <lineage>
        <taxon>Viruses</taxon>
        <taxon>Duplodnaviria</taxon>
        <taxon>Heunggongvirae</taxon>
        <taxon>Uroviricota</taxon>
        <taxon>Caudoviricetes</taxon>
        <taxon>Hodgkinviridae</taxon>
        <taxon>Quhwahvirus</taxon>
        <taxon>Quhwahvirus paschalis</taxon>
    </lineage>
</organism>
<feature type="domain" description="Phage head morphogenesis" evidence="1">
    <location>
        <begin position="186"/>
        <end position="250"/>
    </location>
</feature>
<dbReference type="Pfam" id="PF04233">
    <property type="entry name" value="Phage_Mu_F"/>
    <property type="match status" value="1"/>
</dbReference>
<sequence length="267" mass="28635">MADLNVTSAAAAFARQARAEARIESALRWALREFLADVETMARRDGTHIGRGSVGQAWAKRMGYDALRTRLPEDEARYVAEVQVQAETPDQAYDTTMAVLTAANERAWSATLTSDVLASALSADDPMVALTAAAPRPTSKRGRAVADAFDQAFGGERTGMSWYDVAKRDARTAVTGLDGILSTDAMRRQGFGFKQWVARHDERTRHTHAAADGQRVPIGAPFSVGGASLQHPGDRRGPAGEVINCRCVTIGAKTPAYGSTALQFVSP</sequence>
<evidence type="ECO:0000313" key="3">
    <source>
        <dbReference type="Proteomes" id="UP000246726"/>
    </source>
</evidence>
<evidence type="ECO:0000259" key="1">
    <source>
        <dbReference type="Pfam" id="PF04233"/>
    </source>
</evidence>